<dbReference type="RefSeq" id="WP_063720310.1">
    <property type="nucleotide sequence ID" value="NZ_LT985084.1"/>
</dbReference>
<keyword evidence="4" id="KW-0159">Chromosome partition</keyword>
<dbReference type="InterPro" id="IPR013762">
    <property type="entry name" value="Integrase-like_cat_sf"/>
</dbReference>
<evidence type="ECO:0000256" key="9">
    <source>
        <dbReference type="PROSITE-ProRule" id="PRU01248"/>
    </source>
</evidence>
<dbReference type="InterPro" id="IPR004107">
    <property type="entry name" value="Integrase_SAM-like_N"/>
</dbReference>
<dbReference type="Pfam" id="PF00589">
    <property type="entry name" value="Phage_integrase"/>
    <property type="match status" value="1"/>
</dbReference>
<dbReference type="GO" id="GO:0007059">
    <property type="term" value="P:chromosome segregation"/>
    <property type="evidence" value="ECO:0007669"/>
    <property type="project" value="UniProtKB-KW"/>
</dbReference>
<dbReference type="GO" id="GO:0005737">
    <property type="term" value="C:cytoplasm"/>
    <property type="evidence" value="ECO:0007669"/>
    <property type="project" value="UniProtKB-SubCell"/>
</dbReference>
<name>A0A166B9M3_METOA</name>
<keyword evidence="3" id="KW-0132">Cell division</keyword>
<keyword evidence="7" id="KW-0233">DNA recombination</keyword>
<reference evidence="13" key="1">
    <citation type="journal article" date="2016" name="Genome Announc.">
        <title>Draft Genome Sequences of Methanobrevibacter curvatus DSM11111, Methanobrevibacter cuticularis DSM11139, Methanobrevibacter filiformis DSM11501, and Methanobrevibacter oralis DSM7256.</title>
        <authorList>
            <person name="Poehlein A."/>
            <person name="Seedorf H."/>
        </authorList>
    </citation>
    <scope>NUCLEOTIDE SEQUENCE [LARGE SCALE GENOMIC DNA]</scope>
    <source>
        <strain evidence="13">DSM 7256 / JCM 30027 / ZR</strain>
    </source>
</reference>
<sequence>MKTKIISKIQNKMKPYLNQDQYLKLTNTLLNSLKDIELIDNNNELNEIDNFKLLNLFLSAKQVEGCSDKTIVYYKSTIEKMLEKLKKQVYNITTDDLRKYLFDHKYAKNSSKTTIDNIRRIFSSFFSWLEDEDYILKNPVRRIHRVKTGRVVKEVLTDENLEILRDNCDEIRDLSMVELLTSTGIRVGELVRLNIEDVDFYERECVVFGKGESERVVYFDARTKIHLIEYLQGRNDNNPALFVSLNKPFKRLGISGVETRIRELGKKCNIKKVHPHKFRRTMATNAIDKGMPIEQVQKLLGHVQIDTTMQYAMVNQSNVKLAHRKFIG</sequence>
<evidence type="ECO:0000256" key="4">
    <source>
        <dbReference type="ARBA" id="ARBA00022829"/>
    </source>
</evidence>
<dbReference type="PATRIC" id="fig|66851.6.peg.1045"/>
<feature type="domain" description="Core-binding (CB)" evidence="11">
    <location>
        <begin position="48"/>
        <end position="130"/>
    </location>
</feature>
<comment type="subcellular location">
    <subcellularLocation>
        <location evidence="1">Cytoplasm</location>
    </subcellularLocation>
</comment>
<keyword evidence="8" id="KW-0131">Cell cycle</keyword>
<dbReference type="InterPro" id="IPR010998">
    <property type="entry name" value="Integrase_recombinase_N"/>
</dbReference>
<evidence type="ECO:0000256" key="6">
    <source>
        <dbReference type="ARBA" id="ARBA00023125"/>
    </source>
</evidence>
<organism evidence="12 13">
    <name type="scientific">Methanobrevibacter oralis</name>
    <dbReference type="NCBI Taxonomy" id="66851"/>
    <lineage>
        <taxon>Archaea</taxon>
        <taxon>Methanobacteriati</taxon>
        <taxon>Methanobacteriota</taxon>
        <taxon>Methanomada group</taxon>
        <taxon>Methanobacteria</taxon>
        <taxon>Methanobacteriales</taxon>
        <taxon>Methanobacteriaceae</taxon>
        <taxon>Methanobrevibacter</taxon>
    </lineage>
</organism>
<keyword evidence="5" id="KW-0229">DNA integration</keyword>
<dbReference type="GO" id="GO:0006310">
    <property type="term" value="P:DNA recombination"/>
    <property type="evidence" value="ECO:0007669"/>
    <property type="project" value="UniProtKB-KW"/>
</dbReference>
<dbReference type="STRING" id="66851.MBORA_09540"/>
<evidence type="ECO:0000313" key="13">
    <source>
        <dbReference type="Proteomes" id="UP000077428"/>
    </source>
</evidence>
<dbReference type="PANTHER" id="PTHR30349:SF77">
    <property type="entry name" value="TYROSINE RECOMBINASE XERC"/>
    <property type="match status" value="1"/>
</dbReference>
<dbReference type="PROSITE" id="PS51900">
    <property type="entry name" value="CB"/>
    <property type="match status" value="1"/>
</dbReference>
<evidence type="ECO:0000313" key="12">
    <source>
        <dbReference type="EMBL" id="KZX13051.1"/>
    </source>
</evidence>
<dbReference type="AlphaFoldDB" id="A0A166B9M3"/>
<dbReference type="InterPro" id="IPR050090">
    <property type="entry name" value="Tyrosine_recombinase_XerCD"/>
</dbReference>
<dbReference type="Gene3D" id="1.10.150.130">
    <property type="match status" value="1"/>
</dbReference>
<dbReference type="Gene3D" id="1.10.443.10">
    <property type="entry name" value="Intergrase catalytic core"/>
    <property type="match status" value="1"/>
</dbReference>
<dbReference type="InterPro" id="IPR044068">
    <property type="entry name" value="CB"/>
</dbReference>
<keyword evidence="6 9" id="KW-0238">DNA-binding</keyword>
<keyword evidence="2" id="KW-0963">Cytoplasm</keyword>
<dbReference type="GO" id="GO:0003677">
    <property type="term" value="F:DNA binding"/>
    <property type="evidence" value="ECO:0007669"/>
    <property type="project" value="UniProtKB-UniRule"/>
</dbReference>
<gene>
    <name evidence="12" type="primary">xerC_1</name>
    <name evidence="12" type="ORF">MBORA_09540</name>
</gene>
<dbReference type="InterPro" id="IPR011010">
    <property type="entry name" value="DNA_brk_join_enz"/>
</dbReference>
<evidence type="ECO:0000256" key="3">
    <source>
        <dbReference type="ARBA" id="ARBA00022618"/>
    </source>
</evidence>
<evidence type="ECO:0000256" key="5">
    <source>
        <dbReference type="ARBA" id="ARBA00022908"/>
    </source>
</evidence>
<keyword evidence="13" id="KW-1185">Reference proteome</keyword>
<dbReference type="EMBL" id="LWMU01000059">
    <property type="protein sequence ID" value="KZX13051.1"/>
    <property type="molecule type" value="Genomic_DNA"/>
</dbReference>
<evidence type="ECO:0000256" key="7">
    <source>
        <dbReference type="ARBA" id="ARBA00023172"/>
    </source>
</evidence>
<feature type="domain" description="Tyr recombinase" evidence="10">
    <location>
        <begin position="151"/>
        <end position="324"/>
    </location>
</feature>
<dbReference type="Pfam" id="PF13495">
    <property type="entry name" value="Phage_int_SAM_4"/>
    <property type="match status" value="1"/>
</dbReference>
<proteinExistence type="predicted"/>
<evidence type="ECO:0000256" key="1">
    <source>
        <dbReference type="ARBA" id="ARBA00004496"/>
    </source>
</evidence>
<evidence type="ECO:0000259" key="11">
    <source>
        <dbReference type="PROSITE" id="PS51900"/>
    </source>
</evidence>
<dbReference type="InterPro" id="IPR002104">
    <property type="entry name" value="Integrase_catalytic"/>
</dbReference>
<dbReference type="NCBIfam" id="NF040815">
    <property type="entry name" value="recomb_XerA_Arch"/>
    <property type="match status" value="1"/>
</dbReference>
<dbReference type="PROSITE" id="PS51898">
    <property type="entry name" value="TYR_RECOMBINASE"/>
    <property type="match status" value="1"/>
</dbReference>
<dbReference type="GO" id="GO:0051301">
    <property type="term" value="P:cell division"/>
    <property type="evidence" value="ECO:0007669"/>
    <property type="project" value="UniProtKB-KW"/>
</dbReference>
<dbReference type="SUPFAM" id="SSF56349">
    <property type="entry name" value="DNA breaking-rejoining enzymes"/>
    <property type="match status" value="1"/>
</dbReference>
<dbReference type="Proteomes" id="UP000077428">
    <property type="component" value="Unassembled WGS sequence"/>
</dbReference>
<comment type="caution">
    <text evidence="12">The sequence shown here is derived from an EMBL/GenBank/DDBJ whole genome shotgun (WGS) entry which is preliminary data.</text>
</comment>
<evidence type="ECO:0000259" key="10">
    <source>
        <dbReference type="PROSITE" id="PS51898"/>
    </source>
</evidence>
<dbReference type="OrthoDB" id="142231at2157"/>
<evidence type="ECO:0000256" key="2">
    <source>
        <dbReference type="ARBA" id="ARBA00022490"/>
    </source>
</evidence>
<protein>
    <submittedName>
        <fullName evidence="12">Tyrosine recombinase XerC</fullName>
    </submittedName>
</protein>
<dbReference type="PANTHER" id="PTHR30349">
    <property type="entry name" value="PHAGE INTEGRASE-RELATED"/>
    <property type="match status" value="1"/>
</dbReference>
<accession>A0A166B9M3</accession>
<evidence type="ECO:0000256" key="8">
    <source>
        <dbReference type="ARBA" id="ARBA00023306"/>
    </source>
</evidence>
<dbReference type="GO" id="GO:0015074">
    <property type="term" value="P:DNA integration"/>
    <property type="evidence" value="ECO:0007669"/>
    <property type="project" value="UniProtKB-KW"/>
</dbReference>